<keyword evidence="1" id="KW-0596">Phosphopantetheine</keyword>
<keyword evidence="5" id="KW-1185">Reference proteome</keyword>
<dbReference type="OrthoDB" id="9806381at2"/>
<evidence type="ECO:0000313" key="5">
    <source>
        <dbReference type="Proteomes" id="UP000017837"/>
    </source>
</evidence>
<sequence length="88" mass="9685">MDPKTYVYDILVEIVAKELNLSESVVREAKTLTELGIDSLEMIEVIMAVEDRLGIVIPDRELREVASINELVALILREGGATIAVAMS</sequence>
<dbReference type="InterPro" id="IPR006162">
    <property type="entry name" value="Ppantetheine_attach_site"/>
</dbReference>
<gene>
    <name evidence="4" type="ORF">ABENE_17145</name>
</gene>
<name>V4P0U3_9CAUL</name>
<dbReference type="SUPFAM" id="SSF47336">
    <property type="entry name" value="ACP-like"/>
    <property type="match status" value="1"/>
</dbReference>
<evidence type="ECO:0000313" key="4">
    <source>
        <dbReference type="EMBL" id="ESQ87592.1"/>
    </source>
</evidence>
<comment type="caution">
    <text evidence="4">The sequence shown here is derived from an EMBL/GenBank/DDBJ whole genome shotgun (WGS) entry which is preliminary data.</text>
</comment>
<dbReference type="Proteomes" id="UP000017837">
    <property type="component" value="Unassembled WGS sequence"/>
</dbReference>
<dbReference type="PATRIC" id="fig|1121022.4.peg.3498"/>
<evidence type="ECO:0000256" key="2">
    <source>
        <dbReference type="ARBA" id="ARBA00022553"/>
    </source>
</evidence>
<dbReference type="Pfam" id="PF00550">
    <property type="entry name" value="PP-binding"/>
    <property type="match status" value="1"/>
</dbReference>
<protein>
    <recommendedName>
        <fullName evidence="3">Carrier domain-containing protein</fullName>
    </recommendedName>
</protein>
<evidence type="ECO:0000259" key="3">
    <source>
        <dbReference type="PROSITE" id="PS50075"/>
    </source>
</evidence>
<dbReference type="PROSITE" id="PS50075">
    <property type="entry name" value="CARRIER"/>
    <property type="match status" value="1"/>
</dbReference>
<dbReference type="AlphaFoldDB" id="V4P0U3"/>
<dbReference type="EMBL" id="AWGB01000043">
    <property type="protein sequence ID" value="ESQ87592.1"/>
    <property type="molecule type" value="Genomic_DNA"/>
</dbReference>
<accession>V4P0U3</accession>
<organism evidence="4 5">
    <name type="scientific">Asticcacaulis benevestitus DSM 16100 = ATCC BAA-896</name>
    <dbReference type="NCBI Taxonomy" id="1121022"/>
    <lineage>
        <taxon>Bacteria</taxon>
        <taxon>Pseudomonadati</taxon>
        <taxon>Pseudomonadota</taxon>
        <taxon>Alphaproteobacteria</taxon>
        <taxon>Caulobacterales</taxon>
        <taxon>Caulobacteraceae</taxon>
        <taxon>Asticcacaulis</taxon>
    </lineage>
</organism>
<dbReference type="InterPro" id="IPR036736">
    <property type="entry name" value="ACP-like_sf"/>
</dbReference>
<dbReference type="InterPro" id="IPR009081">
    <property type="entry name" value="PP-bd_ACP"/>
</dbReference>
<dbReference type="RefSeq" id="WP_018083406.1">
    <property type="nucleotide sequence ID" value="NZ_AQWM01000031.1"/>
</dbReference>
<dbReference type="STRING" id="1121022.GCA_000376105_03724"/>
<dbReference type="Gene3D" id="1.10.1200.10">
    <property type="entry name" value="ACP-like"/>
    <property type="match status" value="1"/>
</dbReference>
<evidence type="ECO:0000256" key="1">
    <source>
        <dbReference type="ARBA" id="ARBA00022450"/>
    </source>
</evidence>
<proteinExistence type="predicted"/>
<feature type="domain" description="Carrier" evidence="3">
    <location>
        <begin position="2"/>
        <end position="79"/>
    </location>
</feature>
<keyword evidence="2" id="KW-0597">Phosphoprotein</keyword>
<dbReference type="PROSITE" id="PS00012">
    <property type="entry name" value="PHOSPHOPANTETHEINE"/>
    <property type="match status" value="1"/>
</dbReference>
<reference evidence="4 5" key="1">
    <citation type="journal article" date="2014" name="Nature">
        <title>Sequential evolution of bacterial morphology by co-option of a developmental regulator.</title>
        <authorList>
            <person name="Jiang C."/>
            <person name="Brown P.J."/>
            <person name="Ducret A."/>
            <person name="Brun Y.V."/>
        </authorList>
    </citation>
    <scope>NUCLEOTIDE SEQUENCE [LARGE SCALE GENOMIC DNA]</scope>
    <source>
        <strain evidence="4 5">DSM 16100</strain>
    </source>
</reference>